<dbReference type="Pfam" id="PF13349">
    <property type="entry name" value="DUF4097"/>
    <property type="match status" value="1"/>
</dbReference>
<organism evidence="4 5">
    <name type="scientific">Glutamicibacter ectropisis</name>
    <dbReference type="NCBI Taxonomy" id="3046593"/>
    <lineage>
        <taxon>Bacteria</taxon>
        <taxon>Bacillati</taxon>
        <taxon>Actinomycetota</taxon>
        <taxon>Actinomycetes</taxon>
        <taxon>Micrococcales</taxon>
        <taxon>Micrococcaceae</taxon>
        <taxon>Glutamicibacter</taxon>
    </lineage>
</organism>
<dbReference type="EMBL" id="CP125942">
    <property type="protein sequence ID" value="XAO45588.1"/>
    <property type="molecule type" value="Genomic_DNA"/>
</dbReference>
<proteinExistence type="predicted"/>
<dbReference type="AlphaFoldDB" id="A0AAU6WEP6"/>
<dbReference type="Gene3D" id="2.160.20.120">
    <property type="match status" value="1"/>
</dbReference>
<evidence type="ECO:0000313" key="5">
    <source>
        <dbReference type="Proteomes" id="UP001486888"/>
    </source>
</evidence>
<reference evidence="4 5" key="1">
    <citation type="submission" date="2023-05" db="EMBL/GenBank/DDBJ databases">
        <title>Glutamicibacter sp. B1, complete genome.</title>
        <authorList>
            <person name="Long Y.H."/>
            <person name="Fang T."/>
            <person name="Li X.Y."/>
        </authorList>
    </citation>
    <scope>NUCLEOTIDE SEQUENCE [LARGE SCALE GENOMIC DNA]</scope>
    <source>
        <strain evidence="4 5">B1</strain>
    </source>
</reference>
<dbReference type="KEGG" id="gey:QMQ05_14740"/>
<evidence type="ECO:0000313" key="4">
    <source>
        <dbReference type="EMBL" id="XAO45588.1"/>
    </source>
</evidence>
<keyword evidence="2" id="KW-0812">Transmembrane</keyword>
<keyword evidence="2" id="KW-0472">Membrane</keyword>
<gene>
    <name evidence="4" type="ORF">QMQ05_14740</name>
</gene>
<evidence type="ECO:0000256" key="1">
    <source>
        <dbReference type="SAM" id="MobiDB-lite"/>
    </source>
</evidence>
<dbReference type="Proteomes" id="UP001486888">
    <property type="component" value="Chromosome"/>
</dbReference>
<keyword evidence="5" id="KW-1185">Reference proteome</keyword>
<feature type="domain" description="DUF4097" evidence="3">
    <location>
        <begin position="77"/>
        <end position="242"/>
    </location>
</feature>
<evidence type="ECO:0000259" key="3">
    <source>
        <dbReference type="Pfam" id="PF13349"/>
    </source>
</evidence>
<keyword evidence="2" id="KW-1133">Transmembrane helix</keyword>
<dbReference type="InterPro" id="IPR025164">
    <property type="entry name" value="Toastrack_DUF4097"/>
</dbReference>
<sequence length="291" mass="30215">MTSMHTTNLPPVPPRTTGNPRGNGTALNIVLAVIGGLVILTLLIGSARSAFGALSREHSTQNVSVQGVTALKISAGTGSFDLRFADINEATLEVESTSAQDWQLKREGSTLVLDSPDPWGNWCFFGCDFQENTAVLTLPESMNDGSLDAYFKLAAGDFNAVGSYKDLQIEVGAGELDMSGAAQSAKVQLGAGQANVNLADVQQADFKISAGQLNGTLSGKAPQHVTASVSAGALDLALPQGTYDLRQNVAAGDVSNRLSTDVDSPNKISVEVAAGNATFYPQGSGPAVWND</sequence>
<protein>
    <submittedName>
        <fullName evidence="4">DUF4097 family beta strand repeat-containing protein</fullName>
    </submittedName>
</protein>
<evidence type="ECO:0000256" key="2">
    <source>
        <dbReference type="SAM" id="Phobius"/>
    </source>
</evidence>
<feature type="transmembrane region" description="Helical" evidence="2">
    <location>
        <begin position="26"/>
        <end position="47"/>
    </location>
</feature>
<dbReference type="RefSeq" id="WP_345471230.1">
    <property type="nucleotide sequence ID" value="NZ_CP125942.1"/>
</dbReference>
<accession>A0AAU6WEP6</accession>
<name>A0AAU6WEP6_9MICC</name>
<feature type="region of interest" description="Disordered" evidence="1">
    <location>
        <begin position="1"/>
        <end position="21"/>
    </location>
</feature>